<proteinExistence type="predicted"/>
<sequence length="128" mass="13539">MAALDAGHVAQAAQFLATYRAHLHRMPATLHETVWLEAAFFAAAFTRDLPAAQAFQAQAVPSALTTGDVASLVAAAQARLAGDAPRAGAQAQASLQELAHNIDRDSSAFYADWLRETMHWAAGRGVAQ</sequence>
<protein>
    <submittedName>
        <fullName evidence="1">Uncharacterized protein</fullName>
    </submittedName>
</protein>
<reference evidence="2" key="1">
    <citation type="journal article" date="2019" name="Int. J. Syst. Evol. Microbiol.">
        <title>The Global Catalogue of Microorganisms (GCM) 10K type strain sequencing project: providing services to taxonomists for standard genome sequencing and annotation.</title>
        <authorList>
            <consortium name="The Broad Institute Genomics Platform"/>
            <consortium name="The Broad Institute Genome Sequencing Center for Infectious Disease"/>
            <person name="Wu L."/>
            <person name="Ma J."/>
        </authorList>
    </citation>
    <scope>NUCLEOTIDE SEQUENCE [LARGE SCALE GENOMIC DNA]</scope>
    <source>
        <strain evidence="2">CGMCC 1.14966</strain>
    </source>
</reference>
<dbReference type="EMBL" id="BMGY01000025">
    <property type="protein sequence ID" value="GGH87449.1"/>
    <property type="molecule type" value="Genomic_DNA"/>
</dbReference>
<keyword evidence="2" id="KW-1185">Reference proteome</keyword>
<evidence type="ECO:0000313" key="2">
    <source>
        <dbReference type="Proteomes" id="UP000637774"/>
    </source>
</evidence>
<name>A0ABQ2AAY8_9BACT</name>
<evidence type="ECO:0000313" key="1">
    <source>
        <dbReference type="EMBL" id="GGH87449.1"/>
    </source>
</evidence>
<gene>
    <name evidence="1" type="ORF">GCM10011495_26380</name>
</gene>
<accession>A0ABQ2AAY8</accession>
<dbReference type="Proteomes" id="UP000637774">
    <property type="component" value="Unassembled WGS sequence"/>
</dbReference>
<comment type="caution">
    <text evidence="1">The sequence shown here is derived from an EMBL/GenBank/DDBJ whole genome shotgun (WGS) entry which is preliminary data.</text>
</comment>
<dbReference type="RefSeq" id="WP_229748999.1">
    <property type="nucleotide sequence ID" value="NZ_BMGY01000025.1"/>
</dbReference>
<organism evidence="1 2">
    <name type="scientific">Hymenobacter frigidus</name>
    <dbReference type="NCBI Taxonomy" id="1524095"/>
    <lineage>
        <taxon>Bacteria</taxon>
        <taxon>Pseudomonadati</taxon>
        <taxon>Bacteroidota</taxon>
        <taxon>Cytophagia</taxon>
        <taxon>Cytophagales</taxon>
        <taxon>Hymenobacteraceae</taxon>
        <taxon>Hymenobacter</taxon>
    </lineage>
</organism>